<sequence length="74" mass="8371">MAHIKPLIKGWDQCVYLACGSDKRVPAKLSIGFDSRGYIGWEDFVKKYNLTAGAQCLFKFDKIGYCITIAVYML</sequence>
<dbReference type="InterPro" id="IPR015300">
    <property type="entry name" value="DNA-bd_pseudobarrel_sf"/>
</dbReference>
<evidence type="ECO:0000256" key="3">
    <source>
        <dbReference type="ARBA" id="ARBA00023125"/>
    </source>
</evidence>
<dbReference type="EMBL" id="GBRH01194029">
    <property type="protein sequence ID" value="JAE03867.1"/>
    <property type="molecule type" value="Transcribed_RNA"/>
</dbReference>
<name>A0A0A9EUT7_ARUDO</name>
<protein>
    <recommendedName>
        <fullName evidence="7">TF-B3 domain-containing protein</fullName>
    </recommendedName>
</protein>
<keyword evidence="3" id="KW-0238">DNA-binding</keyword>
<keyword evidence="2" id="KW-0805">Transcription regulation</keyword>
<evidence type="ECO:0000256" key="4">
    <source>
        <dbReference type="ARBA" id="ARBA00023163"/>
    </source>
</evidence>
<dbReference type="GO" id="GO:0005634">
    <property type="term" value="C:nucleus"/>
    <property type="evidence" value="ECO:0007669"/>
    <property type="project" value="UniProtKB-SubCell"/>
</dbReference>
<dbReference type="SUPFAM" id="SSF101936">
    <property type="entry name" value="DNA-binding pseudobarrel domain"/>
    <property type="match status" value="1"/>
</dbReference>
<evidence type="ECO:0000256" key="2">
    <source>
        <dbReference type="ARBA" id="ARBA00023015"/>
    </source>
</evidence>
<organism evidence="6">
    <name type="scientific">Arundo donax</name>
    <name type="common">Giant reed</name>
    <name type="synonym">Donax arundinaceus</name>
    <dbReference type="NCBI Taxonomy" id="35708"/>
    <lineage>
        <taxon>Eukaryota</taxon>
        <taxon>Viridiplantae</taxon>
        <taxon>Streptophyta</taxon>
        <taxon>Embryophyta</taxon>
        <taxon>Tracheophyta</taxon>
        <taxon>Spermatophyta</taxon>
        <taxon>Magnoliopsida</taxon>
        <taxon>Liliopsida</taxon>
        <taxon>Poales</taxon>
        <taxon>Poaceae</taxon>
        <taxon>PACMAD clade</taxon>
        <taxon>Arundinoideae</taxon>
        <taxon>Arundineae</taxon>
        <taxon>Arundo</taxon>
    </lineage>
</organism>
<reference evidence="6" key="2">
    <citation type="journal article" date="2015" name="Data Brief">
        <title>Shoot transcriptome of the giant reed, Arundo donax.</title>
        <authorList>
            <person name="Barrero R.A."/>
            <person name="Guerrero F.D."/>
            <person name="Moolhuijzen P."/>
            <person name="Goolsby J.A."/>
            <person name="Tidwell J."/>
            <person name="Bellgard S.E."/>
            <person name="Bellgard M.I."/>
        </authorList>
    </citation>
    <scope>NUCLEOTIDE SEQUENCE</scope>
    <source>
        <tissue evidence="6">Shoot tissue taken approximately 20 cm above the soil surface</tissue>
    </source>
</reference>
<keyword evidence="5" id="KW-0539">Nucleus</keyword>
<dbReference type="AlphaFoldDB" id="A0A0A9EUT7"/>
<evidence type="ECO:0000313" key="6">
    <source>
        <dbReference type="EMBL" id="JAE03867.1"/>
    </source>
</evidence>
<keyword evidence="4" id="KW-0804">Transcription</keyword>
<evidence type="ECO:0008006" key="7">
    <source>
        <dbReference type="Google" id="ProtNLM"/>
    </source>
</evidence>
<reference evidence="6" key="1">
    <citation type="submission" date="2014-09" db="EMBL/GenBank/DDBJ databases">
        <authorList>
            <person name="Magalhaes I.L.F."/>
            <person name="Oliveira U."/>
            <person name="Santos F.R."/>
            <person name="Vidigal T.H.D.A."/>
            <person name="Brescovit A.D."/>
            <person name="Santos A.J."/>
        </authorList>
    </citation>
    <scope>NUCLEOTIDE SEQUENCE</scope>
    <source>
        <tissue evidence="6">Shoot tissue taken approximately 20 cm above the soil surface</tissue>
    </source>
</reference>
<proteinExistence type="predicted"/>
<evidence type="ECO:0000256" key="1">
    <source>
        <dbReference type="ARBA" id="ARBA00004123"/>
    </source>
</evidence>
<accession>A0A0A9EUT7</accession>
<comment type="subcellular location">
    <subcellularLocation>
        <location evidence="1">Nucleus</location>
    </subcellularLocation>
</comment>
<dbReference type="GO" id="GO:0003677">
    <property type="term" value="F:DNA binding"/>
    <property type="evidence" value="ECO:0007669"/>
    <property type="project" value="UniProtKB-KW"/>
</dbReference>
<evidence type="ECO:0000256" key="5">
    <source>
        <dbReference type="ARBA" id="ARBA00023242"/>
    </source>
</evidence>